<dbReference type="PANTHER" id="PTHR31964">
    <property type="entry name" value="ADENINE NUCLEOTIDE ALPHA HYDROLASES-LIKE SUPERFAMILY PROTEIN"/>
    <property type="match status" value="1"/>
</dbReference>
<dbReference type="OrthoDB" id="5512223at2"/>
<gene>
    <name evidence="3" type="ORF">HMPREF2130_07750</name>
</gene>
<dbReference type="InterPro" id="IPR006016">
    <property type="entry name" value="UspA"/>
</dbReference>
<protein>
    <recommendedName>
        <fullName evidence="2">UspA domain-containing protein</fullName>
    </recommendedName>
</protein>
<sequence>MINRILVAIDGSKNSHAALRWAIQMLSGNDKAEIVVVNAQPSFRTIHSKRMFSQKDIEEYQQLLFEDCVAECKAILDEHAIPYTLELLVGDPKQCIIDRIRSSQGTDSPIEMVVMGSRGLGPIRAALGGVSYGVIQAGICPVTIIPQSE</sequence>
<dbReference type="Gene3D" id="3.40.50.620">
    <property type="entry name" value="HUPs"/>
    <property type="match status" value="1"/>
</dbReference>
<evidence type="ECO:0000256" key="1">
    <source>
        <dbReference type="ARBA" id="ARBA00008791"/>
    </source>
</evidence>
<feature type="domain" description="UspA" evidence="2">
    <location>
        <begin position="1"/>
        <end position="146"/>
    </location>
</feature>
<dbReference type="EMBL" id="JRNI01000029">
    <property type="protein sequence ID" value="KGF30156.1"/>
    <property type="molecule type" value="Genomic_DNA"/>
</dbReference>
<organism evidence="3 4">
    <name type="scientific">Oligella urethralis DNF00040</name>
    <dbReference type="NCBI Taxonomy" id="1401065"/>
    <lineage>
        <taxon>Bacteria</taxon>
        <taxon>Pseudomonadati</taxon>
        <taxon>Pseudomonadota</taxon>
        <taxon>Betaproteobacteria</taxon>
        <taxon>Burkholderiales</taxon>
        <taxon>Alcaligenaceae</taxon>
        <taxon>Oligella</taxon>
    </lineage>
</organism>
<dbReference type="CDD" id="cd23659">
    <property type="entry name" value="USP_At3g01520-like"/>
    <property type="match status" value="1"/>
</dbReference>
<dbReference type="PANTHER" id="PTHR31964:SF113">
    <property type="entry name" value="USPA DOMAIN-CONTAINING PROTEIN"/>
    <property type="match status" value="1"/>
</dbReference>
<dbReference type="Proteomes" id="UP000029629">
    <property type="component" value="Unassembled WGS sequence"/>
</dbReference>
<dbReference type="RefSeq" id="WP_018026665.1">
    <property type="nucleotide sequence ID" value="NZ_JRNI01000029.1"/>
</dbReference>
<dbReference type="GeneID" id="93428783"/>
<dbReference type="AlphaFoldDB" id="A0A095Z741"/>
<dbReference type="PRINTS" id="PR01438">
    <property type="entry name" value="UNVRSLSTRESS"/>
</dbReference>
<reference evidence="3 4" key="1">
    <citation type="submission" date="2014-07" db="EMBL/GenBank/DDBJ databases">
        <authorList>
            <person name="McCorrison J."/>
            <person name="Sanka R."/>
            <person name="Torralba M."/>
            <person name="Gillis M."/>
            <person name="Haft D.H."/>
            <person name="Methe B."/>
            <person name="Sutton G."/>
            <person name="Nelson K.E."/>
        </authorList>
    </citation>
    <scope>NUCLEOTIDE SEQUENCE [LARGE SCALE GENOMIC DNA]</scope>
    <source>
        <strain evidence="3 4">DNF00040</strain>
    </source>
</reference>
<evidence type="ECO:0000313" key="4">
    <source>
        <dbReference type="Proteomes" id="UP000029629"/>
    </source>
</evidence>
<evidence type="ECO:0000313" key="3">
    <source>
        <dbReference type="EMBL" id="KGF30156.1"/>
    </source>
</evidence>
<comment type="caution">
    <text evidence="3">The sequence shown here is derived from an EMBL/GenBank/DDBJ whole genome shotgun (WGS) entry which is preliminary data.</text>
</comment>
<name>A0A095Z741_9BURK</name>
<evidence type="ECO:0000259" key="2">
    <source>
        <dbReference type="Pfam" id="PF00582"/>
    </source>
</evidence>
<proteinExistence type="inferred from homology"/>
<accession>A0A095Z741</accession>
<keyword evidence="4" id="KW-1185">Reference proteome</keyword>
<dbReference type="Pfam" id="PF00582">
    <property type="entry name" value="Usp"/>
    <property type="match status" value="1"/>
</dbReference>
<dbReference type="InterPro" id="IPR014729">
    <property type="entry name" value="Rossmann-like_a/b/a_fold"/>
</dbReference>
<dbReference type="eggNOG" id="COG0589">
    <property type="taxonomic scope" value="Bacteria"/>
</dbReference>
<comment type="similarity">
    <text evidence="1">Belongs to the universal stress protein A family.</text>
</comment>
<dbReference type="InterPro" id="IPR006015">
    <property type="entry name" value="Universal_stress_UspA"/>
</dbReference>
<dbReference type="SUPFAM" id="SSF52402">
    <property type="entry name" value="Adenine nucleotide alpha hydrolases-like"/>
    <property type="match status" value="1"/>
</dbReference>